<protein>
    <recommendedName>
        <fullName evidence="6">MYND-type domain-containing protein</fullName>
    </recommendedName>
</protein>
<dbReference type="PROSITE" id="PS50865">
    <property type="entry name" value="ZF_MYND_2"/>
    <property type="match status" value="1"/>
</dbReference>
<organism evidence="7 8">
    <name type="scientific">Mycena maculata</name>
    <dbReference type="NCBI Taxonomy" id="230809"/>
    <lineage>
        <taxon>Eukaryota</taxon>
        <taxon>Fungi</taxon>
        <taxon>Dikarya</taxon>
        <taxon>Basidiomycota</taxon>
        <taxon>Agaricomycotina</taxon>
        <taxon>Agaricomycetes</taxon>
        <taxon>Agaricomycetidae</taxon>
        <taxon>Agaricales</taxon>
        <taxon>Marasmiineae</taxon>
        <taxon>Mycenaceae</taxon>
        <taxon>Mycena</taxon>
    </lineage>
</organism>
<keyword evidence="3" id="KW-0862">Zinc</keyword>
<evidence type="ECO:0000256" key="4">
    <source>
        <dbReference type="PROSITE-ProRule" id="PRU00134"/>
    </source>
</evidence>
<keyword evidence="5" id="KW-0472">Membrane</keyword>
<evidence type="ECO:0000313" key="7">
    <source>
        <dbReference type="EMBL" id="KAJ7778841.1"/>
    </source>
</evidence>
<evidence type="ECO:0000256" key="1">
    <source>
        <dbReference type="ARBA" id="ARBA00022723"/>
    </source>
</evidence>
<name>A0AAD7K7T3_9AGAR</name>
<keyword evidence="5" id="KW-1133">Transmembrane helix</keyword>
<feature type="domain" description="MYND-type" evidence="6">
    <location>
        <begin position="286"/>
        <end position="332"/>
    </location>
</feature>
<comment type="caution">
    <text evidence="7">The sequence shown here is derived from an EMBL/GenBank/DDBJ whole genome shotgun (WGS) entry which is preliminary data.</text>
</comment>
<dbReference type="EMBL" id="JARJLG010000008">
    <property type="protein sequence ID" value="KAJ7778841.1"/>
    <property type="molecule type" value="Genomic_DNA"/>
</dbReference>
<dbReference type="Gene3D" id="6.10.140.2220">
    <property type="match status" value="1"/>
</dbReference>
<accession>A0AAD7K7T3</accession>
<evidence type="ECO:0000256" key="3">
    <source>
        <dbReference type="ARBA" id="ARBA00022833"/>
    </source>
</evidence>
<dbReference type="InterPro" id="IPR002893">
    <property type="entry name" value="Znf_MYND"/>
</dbReference>
<dbReference type="Pfam" id="PF01753">
    <property type="entry name" value="zf-MYND"/>
    <property type="match status" value="1"/>
</dbReference>
<proteinExistence type="predicted"/>
<keyword evidence="5" id="KW-0812">Transmembrane</keyword>
<keyword evidence="8" id="KW-1185">Reference proteome</keyword>
<feature type="transmembrane region" description="Helical" evidence="5">
    <location>
        <begin position="128"/>
        <end position="146"/>
    </location>
</feature>
<gene>
    <name evidence="7" type="ORF">DFH07DRAFT_541202</name>
</gene>
<evidence type="ECO:0000259" key="6">
    <source>
        <dbReference type="PROSITE" id="PS50865"/>
    </source>
</evidence>
<dbReference type="SUPFAM" id="SSF144232">
    <property type="entry name" value="HIT/MYND zinc finger-like"/>
    <property type="match status" value="1"/>
</dbReference>
<sequence>MEFNYVYTACSISLPDRQGLVSRSYCLALRARSFCPPYKHPMSPITHSTDTVARVTTLANELAESLGLTTSRAFRHIPSEQHPILIKWLHKSSAGNEDIWPHVISNVCARFLPSLVAAYKTMPATSGVYWFILVGAVPIAYFAKFMRGPLASDLYVFYVKHLLANITWTLENHDSLRESFRLLMYLMIYAALYPHTVDPLPARTKRKLAAWILASGHRSLDDLNARVAGQQHTKPHAAQCKPCEYAIECQSDIVRWAFRLLDLLSGKLSTVQFLAKMHIISPWLACGAAQEHCAQGHPLKDRRWRECGRCGAQAYCSREHQRLDWPEHRLGCFETNY</sequence>
<evidence type="ECO:0000256" key="5">
    <source>
        <dbReference type="SAM" id="Phobius"/>
    </source>
</evidence>
<dbReference type="AlphaFoldDB" id="A0AAD7K7T3"/>
<evidence type="ECO:0000256" key="2">
    <source>
        <dbReference type="ARBA" id="ARBA00022771"/>
    </source>
</evidence>
<keyword evidence="2 4" id="KW-0863">Zinc-finger</keyword>
<dbReference type="GO" id="GO:0008270">
    <property type="term" value="F:zinc ion binding"/>
    <property type="evidence" value="ECO:0007669"/>
    <property type="project" value="UniProtKB-KW"/>
</dbReference>
<dbReference type="Proteomes" id="UP001215280">
    <property type="component" value="Unassembled WGS sequence"/>
</dbReference>
<evidence type="ECO:0000313" key="8">
    <source>
        <dbReference type="Proteomes" id="UP001215280"/>
    </source>
</evidence>
<reference evidence="7" key="1">
    <citation type="submission" date="2023-03" db="EMBL/GenBank/DDBJ databases">
        <title>Massive genome expansion in bonnet fungi (Mycena s.s.) driven by repeated elements and novel gene families across ecological guilds.</title>
        <authorList>
            <consortium name="Lawrence Berkeley National Laboratory"/>
            <person name="Harder C.B."/>
            <person name="Miyauchi S."/>
            <person name="Viragh M."/>
            <person name="Kuo A."/>
            <person name="Thoen E."/>
            <person name="Andreopoulos B."/>
            <person name="Lu D."/>
            <person name="Skrede I."/>
            <person name="Drula E."/>
            <person name="Henrissat B."/>
            <person name="Morin E."/>
            <person name="Kohler A."/>
            <person name="Barry K."/>
            <person name="LaButti K."/>
            <person name="Morin E."/>
            <person name="Salamov A."/>
            <person name="Lipzen A."/>
            <person name="Mereny Z."/>
            <person name="Hegedus B."/>
            <person name="Baldrian P."/>
            <person name="Stursova M."/>
            <person name="Weitz H."/>
            <person name="Taylor A."/>
            <person name="Grigoriev I.V."/>
            <person name="Nagy L.G."/>
            <person name="Martin F."/>
            <person name="Kauserud H."/>
        </authorList>
    </citation>
    <scope>NUCLEOTIDE SEQUENCE</scope>
    <source>
        <strain evidence="7">CBHHK188m</strain>
    </source>
</reference>
<keyword evidence="1" id="KW-0479">Metal-binding</keyword>